<evidence type="ECO:0000256" key="5">
    <source>
        <dbReference type="ARBA" id="ARBA00023136"/>
    </source>
</evidence>
<dbReference type="Pfam" id="PF01943">
    <property type="entry name" value="Polysacc_synt"/>
    <property type="match status" value="1"/>
</dbReference>
<feature type="transmembrane region" description="Helical" evidence="6">
    <location>
        <begin position="67"/>
        <end position="89"/>
    </location>
</feature>
<evidence type="ECO:0000256" key="4">
    <source>
        <dbReference type="ARBA" id="ARBA00022989"/>
    </source>
</evidence>
<protein>
    <submittedName>
        <fullName evidence="7">Putative O-antigen transporter</fullName>
    </submittedName>
</protein>
<feature type="transmembrane region" description="Helical" evidence="6">
    <location>
        <begin position="282"/>
        <end position="301"/>
    </location>
</feature>
<evidence type="ECO:0000256" key="6">
    <source>
        <dbReference type="SAM" id="Phobius"/>
    </source>
</evidence>
<gene>
    <name evidence="7" type="primary">rfbX</name>
    <name evidence="7" type="ORF">EHSB41UT_04713</name>
</gene>
<feature type="transmembrane region" description="Helical" evidence="6">
    <location>
        <begin position="387"/>
        <end position="410"/>
    </location>
</feature>
<feature type="transmembrane region" description="Helical" evidence="6">
    <location>
        <begin position="246"/>
        <end position="267"/>
    </location>
</feature>
<dbReference type="InterPro" id="IPR002797">
    <property type="entry name" value="Polysacc_synth"/>
</dbReference>
<feature type="transmembrane region" description="Helical" evidence="6">
    <location>
        <begin position="172"/>
        <end position="192"/>
    </location>
</feature>
<dbReference type="Proteomes" id="UP000196573">
    <property type="component" value="Unassembled WGS sequence"/>
</dbReference>
<sequence length="442" mass="50190">MTIARFRSQNCCRLGMMITNFKNKFLGNKEKKRLVINIFSLSVLQGANYILPLLTIPYLVRVLGPDLFGLLAFGTATSMYFMLITDYGFNLSATRQISIYRDNTYKVNEIFSAVMIIKITLMIISLILMSVLVLSFNKFHQDWEVYYLSFGMVLGQVIFPVWLFQGMERMKYITYLNICSKAFFTICIFIFVQNKDDYLLVPLLTSLGYVIAGIISLYIIKKEFDVKFIWQNLSVLKEQLKEGWHIFFSSIAVSLYTISTTFILGLLTDNTIVGYFSAADKIVKAVKGLYAPIAQAIYPMIGKKMHENQKEGVTFIQKTTWIVGGGMFLISTVLFVLADQIVNIMLGWQYAESILLLKIMAFLPFIICLSNIFGIQTMLNLGYKKEFSVFVVIGAALGMILIFCLTPIYAAVGVSVSILLVEMLITIMLGIFLIFKFKKGKL</sequence>
<feature type="transmembrane region" description="Helical" evidence="6">
    <location>
        <begin position="416"/>
        <end position="435"/>
    </location>
</feature>
<evidence type="ECO:0000256" key="3">
    <source>
        <dbReference type="ARBA" id="ARBA00022692"/>
    </source>
</evidence>
<feature type="transmembrane region" description="Helical" evidence="6">
    <location>
        <begin position="110"/>
        <end position="133"/>
    </location>
</feature>
<accession>A0A1X7ARP0</accession>
<dbReference type="PANTHER" id="PTHR30250">
    <property type="entry name" value="PST FAMILY PREDICTED COLANIC ACID TRANSPORTER"/>
    <property type="match status" value="1"/>
</dbReference>
<keyword evidence="3 6" id="KW-0812">Transmembrane</keyword>
<evidence type="ECO:0000313" key="7">
    <source>
        <dbReference type="EMBL" id="SMA50895.1"/>
    </source>
</evidence>
<evidence type="ECO:0000313" key="8">
    <source>
        <dbReference type="Proteomes" id="UP000196573"/>
    </source>
</evidence>
<proteinExistence type="predicted"/>
<dbReference type="CDD" id="cd13128">
    <property type="entry name" value="MATE_Wzx_like"/>
    <property type="match status" value="1"/>
</dbReference>
<feature type="transmembrane region" description="Helical" evidence="6">
    <location>
        <begin position="321"/>
        <end position="342"/>
    </location>
</feature>
<dbReference type="AlphaFoldDB" id="A0A1X7ARP0"/>
<dbReference type="PANTHER" id="PTHR30250:SF11">
    <property type="entry name" value="O-ANTIGEN TRANSPORTER-RELATED"/>
    <property type="match status" value="1"/>
</dbReference>
<keyword evidence="8" id="KW-1185">Reference proteome</keyword>
<feature type="transmembrane region" description="Helical" evidence="6">
    <location>
        <begin position="354"/>
        <end position="375"/>
    </location>
</feature>
<dbReference type="GO" id="GO:0005886">
    <property type="term" value="C:plasma membrane"/>
    <property type="evidence" value="ECO:0007669"/>
    <property type="project" value="UniProtKB-SubCell"/>
</dbReference>
<evidence type="ECO:0000256" key="2">
    <source>
        <dbReference type="ARBA" id="ARBA00022475"/>
    </source>
</evidence>
<dbReference type="InterPro" id="IPR050833">
    <property type="entry name" value="Poly_Biosynth_Transport"/>
</dbReference>
<feature type="transmembrane region" description="Helical" evidence="6">
    <location>
        <begin position="145"/>
        <end position="165"/>
    </location>
</feature>
<keyword evidence="4 6" id="KW-1133">Transmembrane helix</keyword>
<reference evidence="7 8" key="1">
    <citation type="submission" date="2017-03" db="EMBL/GenBank/DDBJ databases">
        <authorList>
            <person name="Afonso C.L."/>
            <person name="Miller P.J."/>
            <person name="Scott M.A."/>
            <person name="Spackman E."/>
            <person name="Goraichik I."/>
            <person name="Dimitrov K.M."/>
            <person name="Suarez D.L."/>
            <person name="Swayne D.E."/>
        </authorList>
    </citation>
    <scope>NUCLEOTIDE SEQUENCE [LARGE SCALE GENOMIC DNA]</scope>
    <source>
        <strain evidence="7">SB41UT1</strain>
    </source>
</reference>
<comment type="subcellular location">
    <subcellularLocation>
        <location evidence="1">Cell membrane</location>
        <topology evidence="1">Multi-pass membrane protein</topology>
    </subcellularLocation>
</comment>
<keyword evidence="5 6" id="KW-0472">Membrane</keyword>
<evidence type="ECO:0000256" key="1">
    <source>
        <dbReference type="ARBA" id="ARBA00004651"/>
    </source>
</evidence>
<dbReference type="EMBL" id="FWPT01000019">
    <property type="protein sequence ID" value="SMA50895.1"/>
    <property type="molecule type" value="Genomic_DNA"/>
</dbReference>
<feature type="transmembrane region" description="Helical" evidence="6">
    <location>
        <begin position="34"/>
        <end position="55"/>
    </location>
</feature>
<feature type="transmembrane region" description="Helical" evidence="6">
    <location>
        <begin position="198"/>
        <end position="220"/>
    </location>
</feature>
<name>A0A1X7ARP0_9GAMM</name>
<keyword evidence="2" id="KW-1003">Cell membrane</keyword>
<organism evidence="7 8">
    <name type="scientific">Parendozoicomonas haliclonae</name>
    <dbReference type="NCBI Taxonomy" id="1960125"/>
    <lineage>
        <taxon>Bacteria</taxon>
        <taxon>Pseudomonadati</taxon>
        <taxon>Pseudomonadota</taxon>
        <taxon>Gammaproteobacteria</taxon>
        <taxon>Oceanospirillales</taxon>
        <taxon>Endozoicomonadaceae</taxon>
        <taxon>Parendozoicomonas</taxon>
    </lineage>
</organism>